<dbReference type="Gene3D" id="3.30.40.10">
    <property type="entry name" value="Zinc/RING finger domain, C3HC4 (zinc finger)"/>
    <property type="match status" value="1"/>
</dbReference>
<protein>
    <recommendedName>
        <fullName evidence="5">Zinc finger C3HC4 RING-type domain-containing protein</fullName>
    </recommendedName>
</protein>
<evidence type="ECO:0000256" key="1">
    <source>
        <dbReference type="ARBA" id="ARBA00022723"/>
    </source>
</evidence>
<keyword evidence="4" id="KW-0812">Transmembrane</keyword>
<proteinExistence type="predicted"/>
<feature type="domain" description="Zinc finger C3HC4 RING-type" evidence="5">
    <location>
        <begin position="157"/>
        <end position="179"/>
    </location>
</feature>
<dbReference type="AlphaFoldDB" id="A0A7S0AKJ8"/>
<name>A0A7S0AKJ8_9DINO</name>
<accession>A0A7S0AKJ8</accession>
<dbReference type="Pfam" id="PF00097">
    <property type="entry name" value="zf-C3HC4"/>
    <property type="match status" value="1"/>
</dbReference>
<evidence type="ECO:0000256" key="4">
    <source>
        <dbReference type="SAM" id="Phobius"/>
    </source>
</evidence>
<evidence type="ECO:0000256" key="3">
    <source>
        <dbReference type="ARBA" id="ARBA00022833"/>
    </source>
</evidence>
<organism evidence="6">
    <name type="scientific">Pyrodinium bahamense</name>
    <dbReference type="NCBI Taxonomy" id="73915"/>
    <lineage>
        <taxon>Eukaryota</taxon>
        <taxon>Sar</taxon>
        <taxon>Alveolata</taxon>
        <taxon>Dinophyceae</taxon>
        <taxon>Gonyaulacales</taxon>
        <taxon>Pyrocystaceae</taxon>
        <taxon>Pyrodinium</taxon>
    </lineage>
</organism>
<evidence type="ECO:0000256" key="2">
    <source>
        <dbReference type="ARBA" id="ARBA00022771"/>
    </source>
</evidence>
<dbReference type="InterPro" id="IPR013083">
    <property type="entry name" value="Znf_RING/FYVE/PHD"/>
</dbReference>
<dbReference type="SUPFAM" id="SSF57850">
    <property type="entry name" value="RING/U-box"/>
    <property type="match status" value="1"/>
</dbReference>
<dbReference type="EMBL" id="HBEG01029619">
    <property type="protein sequence ID" value="CAD8366858.1"/>
    <property type="molecule type" value="Transcribed_RNA"/>
</dbReference>
<sequence length="214" mass="23669">MATLYPTAWDLLLQLIIAALGAGLLCFIVRRSLHDQERLREARRRERLRERDELMALFEQLWPEAETGCSTELMEGVEKSQADSPEPLLCSICMQPLVALPGRNYAEMTTEALAVPPIQVPALPVIGPPATAHSGDLCGLLHDSSAERVIRFACPGAHEFHRGCIKGWIQRGRPTCPVCKYDLRCLHTGPPLDSSAALSWTPEPPVHDSRTSWG</sequence>
<keyword evidence="4" id="KW-1133">Transmembrane helix</keyword>
<evidence type="ECO:0000259" key="5">
    <source>
        <dbReference type="Pfam" id="PF00097"/>
    </source>
</evidence>
<gene>
    <name evidence="6" type="ORF">PBAH0796_LOCUS18112</name>
</gene>
<keyword evidence="3" id="KW-0862">Zinc</keyword>
<feature type="transmembrane region" description="Helical" evidence="4">
    <location>
        <begin position="12"/>
        <end position="30"/>
    </location>
</feature>
<evidence type="ECO:0000313" key="6">
    <source>
        <dbReference type="EMBL" id="CAD8366858.1"/>
    </source>
</evidence>
<dbReference type="InterPro" id="IPR018957">
    <property type="entry name" value="Znf_C3HC4_RING-type"/>
</dbReference>
<dbReference type="GO" id="GO:0008270">
    <property type="term" value="F:zinc ion binding"/>
    <property type="evidence" value="ECO:0007669"/>
    <property type="project" value="UniProtKB-KW"/>
</dbReference>
<keyword evidence="2" id="KW-0863">Zinc-finger</keyword>
<reference evidence="6" key="1">
    <citation type="submission" date="2021-01" db="EMBL/GenBank/DDBJ databases">
        <authorList>
            <person name="Corre E."/>
            <person name="Pelletier E."/>
            <person name="Niang G."/>
            <person name="Scheremetjew M."/>
            <person name="Finn R."/>
            <person name="Kale V."/>
            <person name="Holt S."/>
            <person name="Cochrane G."/>
            <person name="Meng A."/>
            <person name="Brown T."/>
            <person name="Cohen L."/>
        </authorList>
    </citation>
    <scope>NUCLEOTIDE SEQUENCE</scope>
    <source>
        <strain evidence="6">Pbaha01</strain>
    </source>
</reference>
<keyword evidence="1" id="KW-0479">Metal-binding</keyword>
<keyword evidence="4" id="KW-0472">Membrane</keyword>